<proteinExistence type="predicted"/>
<dbReference type="EMBL" id="JAFBMS010000060">
    <property type="protein sequence ID" value="KAG9338986.1"/>
    <property type="molecule type" value="Genomic_DNA"/>
</dbReference>
<dbReference type="AlphaFoldDB" id="A0A8T2NGY5"/>
<organism evidence="1 2">
    <name type="scientific">Albula glossodonta</name>
    <name type="common">roundjaw bonefish</name>
    <dbReference type="NCBI Taxonomy" id="121402"/>
    <lineage>
        <taxon>Eukaryota</taxon>
        <taxon>Metazoa</taxon>
        <taxon>Chordata</taxon>
        <taxon>Craniata</taxon>
        <taxon>Vertebrata</taxon>
        <taxon>Euteleostomi</taxon>
        <taxon>Actinopterygii</taxon>
        <taxon>Neopterygii</taxon>
        <taxon>Teleostei</taxon>
        <taxon>Albuliformes</taxon>
        <taxon>Albulidae</taxon>
        <taxon>Albula</taxon>
    </lineage>
</organism>
<protein>
    <submittedName>
        <fullName evidence="1">Uncharacterized protein</fullName>
    </submittedName>
</protein>
<sequence>MQNQLLSPGLIETERPTFLRLKSEAKGGQASRSVAPSPIITTFSRPYCSFSMLITLPLPPDSATWWSGMLSCEATCSTMQRKPPEMRNTFTFRCCRLATSSLATQMGQEREITGLLWHEHNGFSVSCTDY</sequence>
<dbReference type="Proteomes" id="UP000824540">
    <property type="component" value="Unassembled WGS sequence"/>
</dbReference>
<comment type="caution">
    <text evidence="1">The sequence shown here is derived from an EMBL/GenBank/DDBJ whole genome shotgun (WGS) entry which is preliminary data.</text>
</comment>
<name>A0A8T2NGY5_9TELE</name>
<evidence type="ECO:0000313" key="1">
    <source>
        <dbReference type="EMBL" id="KAG9338986.1"/>
    </source>
</evidence>
<gene>
    <name evidence="1" type="ORF">JZ751_024384</name>
</gene>
<reference evidence="1" key="1">
    <citation type="thesis" date="2021" institute="BYU ScholarsArchive" country="Provo, UT, USA">
        <title>Applications of and Algorithms for Genome Assembly and Genomic Analyses with an Emphasis on Marine Teleosts.</title>
        <authorList>
            <person name="Pickett B.D."/>
        </authorList>
    </citation>
    <scope>NUCLEOTIDE SEQUENCE</scope>
    <source>
        <strain evidence="1">HI-2016</strain>
    </source>
</reference>
<keyword evidence="2" id="KW-1185">Reference proteome</keyword>
<evidence type="ECO:0000313" key="2">
    <source>
        <dbReference type="Proteomes" id="UP000824540"/>
    </source>
</evidence>
<accession>A0A8T2NGY5</accession>